<gene>
    <name evidence="1" type="ORF">L1987_00188</name>
</gene>
<keyword evidence="2" id="KW-1185">Reference proteome</keyword>
<proteinExistence type="predicted"/>
<protein>
    <submittedName>
        <fullName evidence="1">Uncharacterized protein</fullName>
    </submittedName>
</protein>
<reference evidence="1 2" key="2">
    <citation type="journal article" date="2022" name="Mol. Ecol. Resour.">
        <title>The genomes of chicory, endive, great burdock and yacon provide insights into Asteraceae paleo-polyploidization history and plant inulin production.</title>
        <authorList>
            <person name="Fan W."/>
            <person name="Wang S."/>
            <person name="Wang H."/>
            <person name="Wang A."/>
            <person name="Jiang F."/>
            <person name="Liu H."/>
            <person name="Zhao H."/>
            <person name="Xu D."/>
            <person name="Zhang Y."/>
        </authorList>
    </citation>
    <scope>NUCLEOTIDE SEQUENCE [LARGE SCALE GENOMIC DNA]</scope>
    <source>
        <strain evidence="2">cv. Yunnan</strain>
        <tissue evidence="1">Leaves</tissue>
    </source>
</reference>
<accession>A0ACB9K1M1</accession>
<dbReference type="EMBL" id="CM042018">
    <property type="protein sequence ID" value="KAI3826143.1"/>
    <property type="molecule type" value="Genomic_DNA"/>
</dbReference>
<reference evidence="2" key="1">
    <citation type="journal article" date="2022" name="Mol. Ecol. Resour.">
        <title>The genomes of chicory, endive, great burdock and yacon provide insights into Asteraceae palaeo-polyploidization history and plant inulin production.</title>
        <authorList>
            <person name="Fan W."/>
            <person name="Wang S."/>
            <person name="Wang H."/>
            <person name="Wang A."/>
            <person name="Jiang F."/>
            <person name="Liu H."/>
            <person name="Zhao H."/>
            <person name="Xu D."/>
            <person name="Zhang Y."/>
        </authorList>
    </citation>
    <scope>NUCLEOTIDE SEQUENCE [LARGE SCALE GENOMIC DNA]</scope>
    <source>
        <strain evidence="2">cv. Yunnan</strain>
    </source>
</reference>
<evidence type="ECO:0000313" key="1">
    <source>
        <dbReference type="EMBL" id="KAI3826143.1"/>
    </source>
</evidence>
<organism evidence="1 2">
    <name type="scientific">Smallanthus sonchifolius</name>
    <dbReference type="NCBI Taxonomy" id="185202"/>
    <lineage>
        <taxon>Eukaryota</taxon>
        <taxon>Viridiplantae</taxon>
        <taxon>Streptophyta</taxon>
        <taxon>Embryophyta</taxon>
        <taxon>Tracheophyta</taxon>
        <taxon>Spermatophyta</taxon>
        <taxon>Magnoliopsida</taxon>
        <taxon>eudicotyledons</taxon>
        <taxon>Gunneridae</taxon>
        <taxon>Pentapetalae</taxon>
        <taxon>asterids</taxon>
        <taxon>campanulids</taxon>
        <taxon>Asterales</taxon>
        <taxon>Asteraceae</taxon>
        <taxon>Asteroideae</taxon>
        <taxon>Heliantheae alliance</taxon>
        <taxon>Millerieae</taxon>
        <taxon>Smallanthus</taxon>
    </lineage>
</organism>
<sequence>MKAMLYRISPIRTMETQLDESDAVPDLSNSHNGSSGEKVERPNVLEKCNKQIEKDLLGIFPGHPALNEEGRNTLRRA</sequence>
<name>A0ACB9K1M1_9ASTR</name>
<comment type="caution">
    <text evidence="1">The sequence shown here is derived from an EMBL/GenBank/DDBJ whole genome shotgun (WGS) entry which is preliminary data.</text>
</comment>
<dbReference type="Proteomes" id="UP001056120">
    <property type="component" value="Linkage Group LG01"/>
</dbReference>
<evidence type="ECO:0000313" key="2">
    <source>
        <dbReference type="Proteomes" id="UP001056120"/>
    </source>
</evidence>